<dbReference type="EMBL" id="MT141922">
    <property type="protein sequence ID" value="QJA72073.1"/>
    <property type="molecule type" value="Genomic_DNA"/>
</dbReference>
<reference evidence="1" key="1">
    <citation type="submission" date="2020-03" db="EMBL/GenBank/DDBJ databases">
        <title>The deep terrestrial virosphere.</title>
        <authorList>
            <person name="Holmfeldt K."/>
            <person name="Nilsson E."/>
            <person name="Simone D."/>
            <person name="Lopez-Fernandez M."/>
            <person name="Wu X."/>
            <person name="de Brujin I."/>
            <person name="Lundin D."/>
            <person name="Andersson A."/>
            <person name="Bertilsson S."/>
            <person name="Dopson M."/>
        </authorList>
    </citation>
    <scope>NUCLEOTIDE SEQUENCE</scope>
    <source>
        <strain evidence="1">MM415A02935</strain>
        <strain evidence="2">MM415B03315</strain>
    </source>
</reference>
<proteinExistence type="predicted"/>
<evidence type="ECO:0000313" key="1">
    <source>
        <dbReference type="EMBL" id="QJA72073.1"/>
    </source>
</evidence>
<dbReference type="AlphaFoldDB" id="A0A6M3JQ62"/>
<evidence type="ECO:0000313" key="2">
    <source>
        <dbReference type="EMBL" id="QJA91613.1"/>
    </source>
</evidence>
<sequence length="91" mass="10880">METFVIYETEKGIEVPRHSRRMSQTLTNRLLSLEIGDSFFIKCEAQNKRRSVQSTVLAIAIRLKKEDKTLSFTTRKWMRNNEYGIRVWRIK</sequence>
<name>A0A6M3JQ62_9ZZZZ</name>
<accession>A0A6M3JQ62</accession>
<gene>
    <name evidence="1" type="ORF">MM415A02935_0007</name>
    <name evidence="2" type="ORF">MM415B03315_0007</name>
</gene>
<dbReference type="EMBL" id="MT143000">
    <property type="protein sequence ID" value="QJA91613.1"/>
    <property type="molecule type" value="Genomic_DNA"/>
</dbReference>
<organism evidence="1">
    <name type="scientific">viral metagenome</name>
    <dbReference type="NCBI Taxonomy" id="1070528"/>
    <lineage>
        <taxon>unclassified sequences</taxon>
        <taxon>metagenomes</taxon>
        <taxon>organismal metagenomes</taxon>
    </lineage>
</organism>
<protein>
    <submittedName>
        <fullName evidence="1">Uncharacterized protein</fullName>
    </submittedName>
</protein>